<proteinExistence type="predicted"/>
<feature type="transmembrane region" description="Helical" evidence="1">
    <location>
        <begin position="62"/>
        <end position="85"/>
    </location>
</feature>
<feature type="transmembrane region" description="Helical" evidence="1">
    <location>
        <begin position="277"/>
        <end position="294"/>
    </location>
</feature>
<evidence type="ECO:0000256" key="1">
    <source>
        <dbReference type="SAM" id="Phobius"/>
    </source>
</evidence>
<organism evidence="3 4">
    <name type="scientific">Marinilabilia rubra</name>
    <dbReference type="NCBI Taxonomy" id="2162893"/>
    <lineage>
        <taxon>Bacteria</taxon>
        <taxon>Pseudomonadati</taxon>
        <taxon>Bacteroidota</taxon>
        <taxon>Bacteroidia</taxon>
        <taxon>Marinilabiliales</taxon>
        <taxon>Marinilabiliaceae</taxon>
        <taxon>Marinilabilia</taxon>
    </lineage>
</organism>
<protein>
    <recommendedName>
        <fullName evidence="2">DUF2157 domain-containing protein</fullName>
    </recommendedName>
</protein>
<feature type="transmembrane region" description="Helical" evidence="1">
    <location>
        <begin position="178"/>
        <end position="194"/>
    </location>
</feature>
<keyword evidence="4" id="KW-1185">Reference proteome</keyword>
<comment type="caution">
    <text evidence="3">The sequence shown here is derived from an EMBL/GenBank/DDBJ whole genome shotgun (WGS) entry which is preliminary data.</text>
</comment>
<keyword evidence="1" id="KW-0812">Transmembrane</keyword>
<keyword evidence="1" id="KW-0472">Membrane</keyword>
<evidence type="ECO:0000313" key="3">
    <source>
        <dbReference type="EMBL" id="PWE00299.1"/>
    </source>
</evidence>
<dbReference type="InterPro" id="IPR018677">
    <property type="entry name" value="DUF2157"/>
</dbReference>
<accession>A0A2U2BB65</accession>
<gene>
    <name evidence="3" type="ORF">DDZ16_04995</name>
</gene>
<feature type="domain" description="DUF2157" evidence="2">
    <location>
        <begin position="31"/>
        <end position="179"/>
    </location>
</feature>
<sequence length="352" mass="40393">MYQSTIDLFNYCAMKLNRKQKETTSKLIDWWEDQGLLHEGQRSTLKESIELKTINWKKVAEYLMGLAILSIVVAFLTLVADDWILEMFERLFEISDLAIFLLLMVLSGFFYFAAWRIQSKPGRFKLSLETLLLLGGISFGGGLNYFGRMFGLEGFVETLLVLVFAIHCFPVAKFFNSLLMAGIGWFGILLWLGIESGRPSEWSGSWMGMNLALRYLFFSLIPLGTGLLLKKTGKLIHFAMLSERTGWLFLWLSLWGLALFGNHLNLNTWNEATSLSLLPWGLFMAAAAGTLWYLGKQRDNKEWMWMGGLALIADAYTQFFLFLWDPLHPALFFAIMGLSFWLLGRRAEMIKR</sequence>
<feature type="transmembrane region" description="Helical" evidence="1">
    <location>
        <begin position="97"/>
        <end position="114"/>
    </location>
</feature>
<evidence type="ECO:0000259" key="2">
    <source>
        <dbReference type="Pfam" id="PF09925"/>
    </source>
</evidence>
<evidence type="ECO:0000313" key="4">
    <source>
        <dbReference type="Proteomes" id="UP000244956"/>
    </source>
</evidence>
<dbReference type="Proteomes" id="UP000244956">
    <property type="component" value="Unassembled WGS sequence"/>
</dbReference>
<dbReference type="EMBL" id="QEWP01000003">
    <property type="protein sequence ID" value="PWE00299.1"/>
    <property type="molecule type" value="Genomic_DNA"/>
</dbReference>
<feature type="transmembrane region" description="Helical" evidence="1">
    <location>
        <begin position="126"/>
        <end position="146"/>
    </location>
</feature>
<dbReference type="AlphaFoldDB" id="A0A2U2BB65"/>
<feature type="transmembrane region" description="Helical" evidence="1">
    <location>
        <begin position="248"/>
        <end position="265"/>
    </location>
</feature>
<dbReference type="Pfam" id="PF09925">
    <property type="entry name" value="DUF2157"/>
    <property type="match status" value="1"/>
</dbReference>
<name>A0A2U2BB65_9BACT</name>
<reference evidence="3 4" key="1">
    <citation type="submission" date="2018-05" db="EMBL/GenBank/DDBJ databases">
        <title>Marinilabilia rubrum sp. nov., isolated from saltern sediment.</title>
        <authorList>
            <person name="Zhang R."/>
        </authorList>
    </citation>
    <scope>NUCLEOTIDE SEQUENCE [LARGE SCALE GENOMIC DNA]</scope>
    <source>
        <strain evidence="3 4">WTE16</strain>
    </source>
</reference>
<feature type="transmembrane region" description="Helical" evidence="1">
    <location>
        <begin position="327"/>
        <end position="344"/>
    </location>
</feature>
<keyword evidence="1" id="KW-1133">Transmembrane helix</keyword>
<feature type="transmembrane region" description="Helical" evidence="1">
    <location>
        <begin position="206"/>
        <end position="228"/>
    </location>
</feature>